<evidence type="ECO:0000256" key="4">
    <source>
        <dbReference type="PROSITE-ProRule" id="PRU00335"/>
    </source>
</evidence>
<accession>A0ABQ3XFS1</accession>
<proteinExistence type="predicted"/>
<name>A0ABQ3XFS1_9ACTN</name>
<reference evidence="6 7" key="1">
    <citation type="submission" date="2021-01" db="EMBL/GenBank/DDBJ databases">
        <title>Whole genome shotgun sequence of Actinoplanes couchii NBRC 106145.</title>
        <authorList>
            <person name="Komaki H."/>
            <person name="Tamura T."/>
        </authorList>
    </citation>
    <scope>NUCLEOTIDE SEQUENCE [LARGE SCALE GENOMIC DNA]</scope>
    <source>
        <strain evidence="6 7">NBRC 106145</strain>
    </source>
</reference>
<organism evidence="6 7">
    <name type="scientific">Actinoplanes couchii</name>
    <dbReference type="NCBI Taxonomy" id="403638"/>
    <lineage>
        <taxon>Bacteria</taxon>
        <taxon>Bacillati</taxon>
        <taxon>Actinomycetota</taxon>
        <taxon>Actinomycetes</taxon>
        <taxon>Micromonosporales</taxon>
        <taxon>Micromonosporaceae</taxon>
        <taxon>Actinoplanes</taxon>
    </lineage>
</organism>
<feature type="domain" description="HTH tetR-type" evidence="5">
    <location>
        <begin position="11"/>
        <end position="71"/>
    </location>
</feature>
<dbReference type="InterPro" id="IPR041347">
    <property type="entry name" value="MftR_C"/>
</dbReference>
<keyword evidence="7" id="KW-1185">Reference proteome</keyword>
<dbReference type="EMBL" id="BOMG01000071">
    <property type="protein sequence ID" value="GID57353.1"/>
    <property type="molecule type" value="Genomic_DNA"/>
</dbReference>
<evidence type="ECO:0000313" key="7">
    <source>
        <dbReference type="Proteomes" id="UP000612282"/>
    </source>
</evidence>
<dbReference type="Proteomes" id="UP000612282">
    <property type="component" value="Unassembled WGS sequence"/>
</dbReference>
<dbReference type="Gene3D" id="1.10.10.60">
    <property type="entry name" value="Homeodomain-like"/>
    <property type="match status" value="1"/>
</dbReference>
<dbReference type="PROSITE" id="PS50977">
    <property type="entry name" value="HTH_TETR_2"/>
    <property type="match status" value="1"/>
</dbReference>
<dbReference type="PANTHER" id="PTHR30055:SF238">
    <property type="entry name" value="MYCOFACTOCIN BIOSYNTHESIS TRANSCRIPTIONAL REGULATOR MFTR-RELATED"/>
    <property type="match status" value="1"/>
</dbReference>
<dbReference type="PANTHER" id="PTHR30055">
    <property type="entry name" value="HTH-TYPE TRANSCRIPTIONAL REGULATOR RUTR"/>
    <property type="match status" value="1"/>
</dbReference>
<dbReference type="Gene3D" id="1.10.357.10">
    <property type="entry name" value="Tetracycline Repressor, domain 2"/>
    <property type="match status" value="1"/>
</dbReference>
<dbReference type="InterPro" id="IPR050109">
    <property type="entry name" value="HTH-type_TetR-like_transc_reg"/>
</dbReference>
<dbReference type="SUPFAM" id="SSF46689">
    <property type="entry name" value="Homeodomain-like"/>
    <property type="match status" value="1"/>
</dbReference>
<protein>
    <submittedName>
        <fullName evidence="6">TetR family transcriptional regulator</fullName>
    </submittedName>
</protein>
<dbReference type="Pfam" id="PF00440">
    <property type="entry name" value="TetR_N"/>
    <property type="match status" value="1"/>
</dbReference>
<keyword evidence="3" id="KW-0804">Transcription</keyword>
<sequence length="191" mass="21177">MTQGTREIARVAVRRRLAEVAIDVFRRDGFDRVTIADVAAEAGVSRSTFQRYFPTKEDVFLEPIEEQTALVEVALRERPAGEDDWTALRRALDALIAPQLADPATALDTARVIQQTPVLRARTVAQRVAWAPRLASALAERHPGQGSDLIRLVRAAAAMNCVTLVVERWVDSHGERDFGDLLDEAFTAFRG</sequence>
<dbReference type="RefSeq" id="WP_203800046.1">
    <property type="nucleotide sequence ID" value="NZ_BAAAQE010000092.1"/>
</dbReference>
<dbReference type="PRINTS" id="PR00455">
    <property type="entry name" value="HTHTETR"/>
</dbReference>
<evidence type="ECO:0000259" key="5">
    <source>
        <dbReference type="PROSITE" id="PS50977"/>
    </source>
</evidence>
<dbReference type="InterPro" id="IPR009057">
    <property type="entry name" value="Homeodomain-like_sf"/>
</dbReference>
<feature type="DNA-binding region" description="H-T-H motif" evidence="4">
    <location>
        <begin position="34"/>
        <end position="53"/>
    </location>
</feature>
<gene>
    <name evidence="6" type="ORF">Aco03nite_057570</name>
</gene>
<evidence type="ECO:0000256" key="1">
    <source>
        <dbReference type="ARBA" id="ARBA00023015"/>
    </source>
</evidence>
<dbReference type="Pfam" id="PF17754">
    <property type="entry name" value="TetR_C_14"/>
    <property type="match status" value="1"/>
</dbReference>
<dbReference type="InterPro" id="IPR001647">
    <property type="entry name" value="HTH_TetR"/>
</dbReference>
<comment type="caution">
    <text evidence="6">The sequence shown here is derived from an EMBL/GenBank/DDBJ whole genome shotgun (WGS) entry which is preliminary data.</text>
</comment>
<keyword evidence="1" id="KW-0805">Transcription regulation</keyword>
<evidence type="ECO:0000256" key="3">
    <source>
        <dbReference type="ARBA" id="ARBA00023163"/>
    </source>
</evidence>
<evidence type="ECO:0000313" key="6">
    <source>
        <dbReference type="EMBL" id="GID57353.1"/>
    </source>
</evidence>
<evidence type="ECO:0000256" key="2">
    <source>
        <dbReference type="ARBA" id="ARBA00023125"/>
    </source>
</evidence>
<keyword evidence="2 4" id="KW-0238">DNA-binding</keyword>